<keyword evidence="2" id="KW-0805">Transcription regulation</keyword>
<dbReference type="Gene3D" id="3.40.190.290">
    <property type="match status" value="1"/>
</dbReference>
<dbReference type="PANTHER" id="PTHR30419">
    <property type="entry name" value="HTH-TYPE TRANSCRIPTIONAL REGULATOR YBHD"/>
    <property type="match status" value="1"/>
</dbReference>
<dbReference type="SUPFAM" id="SSF46785">
    <property type="entry name" value="Winged helix' DNA-binding domain"/>
    <property type="match status" value="1"/>
</dbReference>
<dbReference type="InterPro" id="IPR003093">
    <property type="entry name" value="Bcl2_BH4"/>
</dbReference>
<evidence type="ECO:0000256" key="2">
    <source>
        <dbReference type="ARBA" id="ARBA00023015"/>
    </source>
</evidence>
<reference evidence="7" key="1">
    <citation type="journal article" date="2014" name="Int. J. Syst. Evol. Microbiol.">
        <title>Complete genome of a new Firmicutes species belonging to the dominant human colonic microbiota ('Ruminococcus bicirculans') reveals two chromosomes and a selective capacity to utilize plant glucans.</title>
        <authorList>
            <consortium name="NISC Comparative Sequencing Program"/>
            <person name="Wegmann U."/>
            <person name="Louis P."/>
            <person name="Goesmann A."/>
            <person name="Henrissat B."/>
            <person name="Duncan S.H."/>
            <person name="Flint H.J."/>
        </authorList>
    </citation>
    <scope>NUCLEOTIDE SEQUENCE</scope>
    <source>
        <strain evidence="7">NBRC 109915</strain>
    </source>
</reference>
<keyword evidence="8" id="KW-1185">Reference proteome</keyword>
<reference evidence="7" key="2">
    <citation type="submission" date="2023-01" db="EMBL/GenBank/DDBJ databases">
        <title>Draft genome sequence of Sulfitobacter pacificus strain NBRC 109915.</title>
        <authorList>
            <person name="Sun Q."/>
            <person name="Mori K."/>
        </authorList>
    </citation>
    <scope>NUCLEOTIDE SEQUENCE</scope>
    <source>
        <strain evidence="7">NBRC 109915</strain>
    </source>
</reference>
<proteinExistence type="inferred from homology"/>
<dbReference type="InterPro" id="IPR036390">
    <property type="entry name" value="WH_DNA-bd_sf"/>
</dbReference>
<comment type="caution">
    <text evidence="7">The sequence shown here is derived from an EMBL/GenBank/DDBJ whole genome shotgun (WGS) entry which is preliminary data.</text>
</comment>
<keyword evidence="4" id="KW-0804">Transcription</keyword>
<evidence type="ECO:0000256" key="1">
    <source>
        <dbReference type="ARBA" id="ARBA00009437"/>
    </source>
</evidence>
<protein>
    <submittedName>
        <fullName evidence="7">Transcriptional regulator</fullName>
    </submittedName>
</protein>
<evidence type="ECO:0000259" key="5">
    <source>
        <dbReference type="PROSITE" id="PS50063"/>
    </source>
</evidence>
<dbReference type="EMBL" id="BSNL01000003">
    <property type="protein sequence ID" value="GLQ28819.1"/>
    <property type="molecule type" value="Genomic_DNA"/>
</dbReference>
<dbReference type="PRINTS" id="PR00039">
    <property type="entry name" value="HTHLYSR"/>
</dbReference>
<accession>A0ABQ5VP53</accession>
<dbReference type="Pfam" id="PF03466">
    <property type="entry name" value="LysR_substrate"/>
    <property type="match status" value="1"/>
</dbReference>
<evidence type="ECO:0000313" key="8">
    <source>
        <dbReference type="Proteomes" id="UP001161388"/>
    </source>
</evidence>
<dbReference type="InterPro" id="IPR005119">
    <property type="entry name" value="LysR_subst-bd"/>
</dbReference>
<dbReference type="InterPro" id="IPR036388">
    <property type="entry name" value="WH-like_DNA-bd_sf"/>
</dbReference>
<feature type="domain" description="Apoptosis regulator Bcl-2 family BH4" evidence="5">
    <location>
        <begin position="286"/>
        <end position="305"/>
    </location>
</feature>
<evidence type="ECO:0000259" key="6">
    <source>
        <dbReference type="PROSITE" id="PS50931"/>
    </source>
</evidence>
<evidence type="ECO:0000313" key="7">
    <source>
        <dbReference type="EMBL" id="GLQ28819.1"/>
    </source>
</evidence>
<dbReference type="SUPFAM" id="SSF53850">
    <property type="entry name" value="Periplasmic binding protein-like II"/>
    <property type="match status" value="1"/>
</dbReference>
<dbReference type="InterPro" id="IPR000847">
    <property type="entry name" value="LysR_HTH_N"/>
</dbReference>
<sequence length="313" mass="35014">MDLRQLRYFLKVSELSNFRAAAEALNISQPALGAQVKNLEAELDVLLFTRHSRGVEITNAGKLLTEHARVLLERTELAIRDVRRFSGAPGGIVKIGVTPSIGRVLAPELLEVCADRHPDIEVNLTQAFSHELDRSLLGSRLDMVFSTSVINDEKFESLPLLLQKTFVVGTADALKGLQSPVSIGELENLPLAMDARDEERTHYLQDMAARKGVKLRNVRAPIHSMSIRREIVLSGNCSTIVPYALFAQEISQGLFKALEIDEVDLNRVLNLNTRTVETMMPAEHVIRQLIVELIDKHISQDDYEWTFPESPSD</sequence>
<dbReference type="Gene3D" id="1.10.10.10">
    <property type="entry name" value="Winged helix-like DNA-binding domain superfamily/Winged helix DNA-binding domain"/>
    <property type="match status" value="1"/>
</dbReference>
<gene>
    <name evidence="7" type="ORF">GCM10007927_36220</name>
</gene>
<dbReference type="PANTHER" id="PTHR30419:SF8">
    <property type="entry name" value="NITROGEN ASSIMILATION TRANSCRIPTIONAL ACTIVATOR-RELATED"/>
    <property type="match status" value="1"/>
</dbReference>
<dbReference type="Pfam" id="PF00126">
    <property type="entry name" value="HTH_1"/>
    <property type="match status" value="1"/>
</dbReference>
<dbReference type="PROSITE" id="PS50063">
    <property type="entry name" value="BH4_2"/>
    <property type="match status" value="1"/>
</dbReference>
<evidence type="ECO:0000256" key="4">
    <source>
        <dbReference type="ARBA" id="ARBA00023163"/>
    </source>
</evidence>
<dbReference type="InterPro" id="IPR050950">
    <property type="entry name" value="HTH-type_LysR_regulators"/>
</dbReference>
<dbReference type="PROSITE" id="PS50931">
    <property type="entry name" value="HTH_LYSR"/>
    <property type="match status" value="1"/>
</dbReference>
<dbReference type="RefSeq" id="WP_284375806.1">
    <property type="nucleotide sequence ID" value="NZ_BSNL01000003.1"/>
</dbReference>
<evidence type="ECO:0000256" key="3">
    <source>
        <dbReference type="ARBA" id="ARBA00023125"/>
    </source>
</evidence>
<dbReference type="Proteomes" id="UP001161388">
    <property type="component" value="Unassembled WGS sequence"/>
</dbReference>
<name>A0ABQ5VP53_9RHOB</name>
<feature type="domain" description="HTH lysR-type" evidence="6">
    <location>
        <begin position="1"/>
        <end position="58"/>
    </location>
</feature>
<keyword evidence="3" id="KW-0238">DNA-binding</keyword>
<comment type="similarity">
    <text evidence="1">Belongs to the LysR transcriptional regulatory family.</text>
</comment>
<organism evidence="7 8">
    <name type="scientific">Sulfitobacter pacificus</name>
    <dbReference type="NCBI Taxonomy" id="1499314"/>
    <lineage>
        <taxon>Bacteria</taxon>
        <taxon>Pseudomonadati</taxon>
        <taxon>Pseudomonadota</taxon>
        <taxon>Alphaproteobacteria</taxon>
        <taxon>Rhodobacterales</taxon>
        <taxon>Roseobacteraceae</taxon>
        <taxon>Sulfitobacter</taxon>
    </lineage>
</organism>